<feature type="compositionally biased region" description="Pro residues" evidence="1">
    <location>
        <begin position="182"/>
        <end position="192"/>
    </location>
</feature>
<proteinExistence type="predicted"/>
<evidence type="ECO:0000313" key="2">
    <source>
        <dbReference type="EMBL" id="KAJ1729767.1"/>
    </source>
</evidence>
<accession>A0A9W8CYA9</accession>
<name>A0A9W8CYA9_9FUNG</name>
<reference evidence="2" key="1">
    <citation type="submission" date="2022-07" db="EMBL/GenBank/DDBJ databases">
        <title>Phylogenomic reconstructions and comparative analyses of Kickxellomycotina fungi.</title>
        <authorList>
            <person name="Reynolds N.K."/>
            <person name="Stajich J.E."/>
            <person name="Barry K."/>
            <person name="Grigoriev I.V."/>
            <person name="Crous P."/>
            <person name="Smith M.E."/>
        </authorList>
    </citation>
    <scope>NUCLEOTIDE SEQUENCE</scope>
    <source>
        <strain evidence="2">BCRC 34381</strain>
    </source>
</reference>
<dbReference type="EMBL" id="JANBOI010000555">
    <property type="protein sequence ID" value="KAJ1729767.1"/>
    <property type="molecule type" value="Genomic_DNA"/>
</dbReference>
<dbReference type="AlphaFoldDB" id="A0A9W8CYA9"/>
<organism evidence="2 3">
    <name type="scientific">Coemansia biformis</name>
    <dbReference type="NCBI Taxonomy" id="1286918"/>
    <lineage>
        <taxon>Eukaryota</taxon>
        <taxon>Fungi</taxon>
        <taxon>Fungi incertae sedis</taxon>
        <taxon>Zoopagomycota</taxon>
        <taxon>Kickxellomycotina</taxon>
        <taxon>Kickxellomycetes</taxon>
        <taxon>Kickxellales</taxon>
        <taxon>Kickxellaceae</taxon>
        <taxon>Coemansia</taxon>
    </lineage>
</organism>
<evidence type="ECO:0000313" key="3">
    <source>
        <dbReference type="Proteomes" id="UP001143981"/>
    </source>
</evidence>
<gene>
    <name evidence="2" type="ORF">LPJ61_003363</name>
</gene>
<sequence>MAELQRHPFIWEGVAYAWYTWEGRTMHSLILKPAESCIEEELDKAVRAIGRVSFSLSRVITRGIRLGAWTCILELMEDKEPLTVLTNPKGKTIAKVCAMAHISGTMGPLKVAVPMVLDQGPFTFKSDTCNNELPSNILHTPAEFKMGEVDPSKVMLGMVAKSSKGKAVLASRTAALKDDQPDPAPATPSTPK</sequence>
<feature type="region of interest" description="Disordered" evidence="1">
    <location>
        <begin position="172"/>
        <end position="192"/>
    </location>
</feature>
<keyword evidence="3" id="KW-1185">Reference proteome</keyword>
<comment type="caution">
    <text evidence="2">The sequence shown here is derived from an EMBL/GenBank/DDBJ whole genome shotgun (WGS) entry which is preliminary data.</text>
</comment>
<protein>
    <submittedName>
        <fullName evidence="2">Uncharacterized protein</fullName>
    </submittedName>
</protein>
<evidence type="ECO:0000256" key="1">
    <source>
        <dbReference type="SAM" id="MobiDB-lite"/>
    </source>
</evidence>
<dbReference type="Proteomes" id="UP001143981">
    <property type="component" value="Unassembled WGS sequence"/>
</dbReference>